<dbReference type="GeneTree" id="ENSGT00940000174630"/>
<name>A0A3P8QQ58_ASTCA</name>
<sequence>MNSSASSFSISEILGATQRHGNGVLPLEVCSVGTGVAPGPADALGLRRSSSEVPKVDALVGRTTVKTQVQVLVVAAYLPDYDGCSDVSRLNLHMLPGNLLHHTQSVPVCKRSRQLVCLCVVHLLVHTFLEVLKDDRQLQNGERNCINIQHSFYGQLLRFSGSYQ</sequence>
<protein>
    <submittedName>
        <fullName evidence="1">Uncharacterized protein</fullName>
    </submittedName>
</protein>
<reference evidence="2" key="2">
    <citation type="submission" date="2023-03" db="EMBL/GenBank/DDBJ databases">
        <authorList>
            <consortium name="Wellcome Sanger Institute Data Sharing"/>
        </authorList>
    </citation>
    <scope>NUCLEOTIDE SEQUENCE [LARGE SCALE GENOMIC DNA]</scope>
</reference>
<dbReference type="OMA" id="HMLPRNL"/>
<dbReference type="AlphaFoldDB" id="A0A3P8QQ58"/>
<proteinExistence type="predicted"/>
<evidence type="ECO:0000313" key="1">
    <source>
        <dbReference type="Ensembl" id="ENSACLP00000031623.2"/>
    </source>
</evidence>
<reference evidence="1" key="4">
    <citation type="submission" date="2025-09" db="UniProtKB">
        <authorList>
            <consortium name="Ensembl"/>
        </authorList>
    </citation>
    <scope>IDENTIFICATION</scope>
</reference>
<organism evidence="1 2">
    <name type="scientific">Astatotilapia calliptera</name>
    <name type="common">Eastern happy</name>
    <name type="synonym">Chromis callipterus</name>
    <dbReference type="NCBI Taxonomy" id="8154"/>
    <lineage>
        <taxon>Eukaryota</taxon>
        <taxon>Metazoa</taxon>
        <taxon>Chordata</taxon>
        <taxon>Craniata</taxon>
        <taxon>Vertebrata</taxon>
        <taxon>Euteleostomi</taxon>
        <taxon>Actinopterygii</taxon>
        <taxon>Neopterygii</taxon>
        <taxon>Teleostei</taxon>
        <taxon>Neoteleostei</taxon>
        <taxon>Acanthomorphata</taxon>
        <taxon>Ovalentaria</taxon>
        <taxon>Cichlomorphae</taxon>
        <taxon>Cichliformes</taxon>
        <taxon>Cichlidae</taxon>
        <taxon>African cichlids</taxon>
        <taxon>Pseudocrenilabrinae</taxon>
        <taxon>Haplochromini</taxon>
        <taxon>Astatotilapia</taxon>
    </lineage>
</organism>
<dbReference type="Ensembl" id="ENSACLT00000032366.2">
    <property type="protein sequence ID" value="ENSACLP00000031623.2"/>
    <property type="gene ID" value="ENSACLG00000021440.2"/>
</dbReference>
<dbReference type="Proteomes" id="UP000265100">
    <property type="component" value="Chromosome 7"/>
</dbReference>
<accession>A0A3P8QQ58</accession>
<reference evidence="1" key="3">
    <citation type="submission" date="2025-08" db="UniProtKB">
        <authorList>
            <consortium name="Ensembl"/>
        </authorList>
    </citation>
    <scope>IDENTIFICATION</scope>
</reference>
<reference evidence="1 2" key="1">
    <citation type="submission" date="2018-05" db="EMBL/GenBank/DDBJ databases">
        <authorList>
            <person name="Datahose"/>
        </authorList>
    </citation>
    <scope>NUCLEOTIDE SEQUENCE</scope>
</reference>
<keyword evidence="2" id="KW-1185">Reference proteome</keyword>
<evidence type="ECO:0000313" key="2">
    <source>
        <dbReference type="Proteomes" id="UP000265100"/>
    </source>
</evidence>